<gene>
    <name evidence="15" type="ORF">KUTeg_020037</name>
</gene>
<evidence type="ECO:0000313" key="16">
    <source>
        <dbReference type="Proteomes" id="UP001217089"/>
    </source>
</evidence>
<evidence type="ECO:0008006" key="17">
    <source>
        <dbReference type="Google" id="ProtNLM"/>
    </source>
</evidence>
<dbReference type="Pfam" id="PF00474">
    <property type="entry name" value="SSF"/>
    <property type="match status" value="1"/>
</dbReference>
<feature type="transmembrane region" description="Helical" evidence="14">
    <location>
        <begin position="181"/>
        <end position="201"/>
    </location>
</feature>
<evidence type="ECO:0000256" key="1">
    <source>
        <dbReference type="ARBA" id="ARBA00004141"/>
    </source>
</evidence>
<feature type="transmembrane region" description="Helical" evidence="14">
    <location>
        <begin position="458"/>
        <end position="476"/>
    </location>
</feature>
<evidence type="ECO:0000256" key="10">
    <source>
        <dbReference type="ARBA" id="ARBA00023136"/>
    </source>
</evidence>
<reference evidence="15 16" key="1">
    <citation type="submission" date="2022-12" db="EMBL/GenBank/DDBJ databases">
        <title>Chromosome-level genome of Tegillarca granosa.</title>
        <authorList>
            <person name="Kim J."/>
        </authorList>
    </citation>
    <scope>NUCLEOTIDE SEQUENCE [LARGE SCALE GENOMIC DNA]</scope>
    <source>
        <strain evidence="15">Teg-2019</strain>
        <tissue evidence="15">Adductor muscle</tissue>
    </source>
</reference>
<evidence type="ECO:0000256" key="8">
    <source>
        <dbReference type="ARBA" id="ARBA00023053"/>
    </source>
</evidence>
<keyword evidence="7 14" id="KW-1133">Transmembrane helix</keyword>
<feature type="transmembrane region" description="Helical" evidence="14">
    <location>
        <begin position="107"/>
        <end position="124"/>
    </location>
</feature>
<feature type="transmembrane region" description="Helical" evidence="14">
    <location>
        <begin position="6"/>
        <end position="27"/>
    </location>
</feature>
<dbReference type="InterPro" id="IPR001734">
    <property type="entry name" value="Na/solute_symporter"/>
</dbReference>
<keyword evidence="12" id="KW-0739">Sodium transport</keyword>
<evidence type="ECO:0000256" key="6">
    <source>
        <dbReference type="ARBA" id="ARBA00022979"/>
    </source>
</evidence>
<name>A0ABQ9EIE7_TEGGR</name>
<keyword evidence="5" id="KW-0769">Symport</keyword>
<dbReference type="CDD" id="cd11474">
    <property type="entry name" value="SLC5sbd_CHT"/>
    <property type="match status" value="1"/>
</dbReference>
<feature type="transmembrane region" description="Helical" evidence="14">
    <location>
        <begin position="72"/>
        <end position="95"/>
    </location>
</feature>
<dbReference type="Gene3D" id="1.20.1730.10">
    <property type="entry name" value="Sodium/glucose cotransporter"/>
    <property type="match status" value="1"/>
</dbReference>
<evidence type="ECO:0000256" key="3">
    <source>
        <dbReference type="ARBA" id="ARBA00022448"/>
    </source>
</evidence>
<feature type="transmembrane region" description="Helical" evidence="14">
    <location>
        <begin position="364"/>
        <end position="392"/>
    </location>
</feature>
<keyword evidence="9" id="KW-0406">Ion transport</keyword>
<evidence type="ECO:0000256" key="11">
    <source>
        <dbReference type="ARBA" id="ARBA00023180"/>
    </source>
</evidence>
<proteinExistence type="inferred from homology"/>
<feature type="transmembrane region" description="Helical" evidence="14">
    <location>
        <begin position="413"/>
        <end position="438"/>
    </location>
</feature>
<dbReference type="InterPro" id="IPR038377">
    <property type="entry name" value="Na/Glc_symporter_sf"/>
</dbReference>
<feature type="transmembrane region" description="Helical" evidence="14">
    <location>
        <begin position="496"/>
        <end position="516"/>
    </location>
</feature>
<comment type="subcellular location">
    <subcellularLocation>
        <location evidence="1">Membrane</location>
        <topology evidence="1">Multi-pass membrane protein</topology>
    </subcellularLocation>
</comment>
<keyword evidence="8" id="KW-0915">Sodium</keyword>
<sequence>MAVNIPGLIGMLAFYLLIMIVGFVAAAKKKKSSNNSEDLLLAGRNLNLFVATTMVGGGFINGTAEAMGRDGLIWSIAPITYNFGVAMGTYTCRLYLEHRYREEKVTFYLNFWLSVAAIFYAPRVRKANYHTIFDPMQEKYGQRWGAFLFFAEFLSDLFWEAAILSALGTTLAIILDIETSVAIIVSAVVAVVYTIFGGLFAVAYTDVIQLFCIAFGIILCIPFAARNPNVDFSRIKDTWLGHVDDTGPSHYHVGIFVDFLVMTTFGGIPWQAFYQRMLACRSPSMARTSTLIGVGISISMVIPPAIIGAIGASTDWNGTDYYSNLNRLVTNGTVLNMNGTQQPEPFSNWVQILPLVMHHLCPPAVSIIGIGAISAAVMSSADSICLAIGSIFSKNIYKNVIRPKHLCYDTRTLGTIIAISADSVYGLFILCGDLMYIIQFPQLTCALWVKFSNTYGSIVGTIIGLFLRLIAGEPILKIPAAVRYPLYDELNMLQAFPYKTLSMVGCYFGILVFSYITDYLFRNEIISREYDYLNCFENLEKTKASKLTPVNEITHGKGNEKYILVEQNGMDFTIDTKEKNENDDKETEKES</sequence>
<comment type="caution">
    <text evidence="15">The sequence shown here is derived from an EMBL/GenBank/DDBJ whole genome shotgun (WGS) entry which is preliminary data.</text>
</comment>
<keyword evidence="6" id="KW-0530">Neurotransmitter biosynthesis</keyword>
<accession>A0ABQ9EIE7</accession>
<dbReference type="PROSITE" id="PS50283">
    <property type="entry name" value="NA_SOLUT_SYMP_3"/>
    <property type="match status" value="1"/>
</dbReference>
<evidence type="ECO:0000256" key="5">
    <source>
        <dbReference type="ARBA" id="ARBA00022847"/>
    </source>
</evidence>
<protein>
    <recommendedName>
        <fullName evidence="17">High-affinity choline transporter 1</fullName>
    </recommendedName>
</protein>
<evidence type="ECO:0000256" key="4">
    <source>
        <dbReference type="ARBA" id="ARBA00022692"/>
    </source>
</evidence>
<evidence type="ECO:0000313" key="15">
    <source>
        <dbReference type="EMBL" id="KAJ8303641.1"/>
    </source>
</evidence>
<dbReference type="PANTHER" id="PTHR45897">
    <property type="entry name" value="HIGH-AFFINITY CHOLINE TRANSPORTER 1"/>
    <property type="match status" value="1"/>
</dbReference>
<keyword evidence="4 14" id="KW-0812">Transmembrane</keyword>
<dbReference type="InterPro" id="IPR052244">
    <property type="entry name" value="Choline_transporter"/>
</dbReference>
<keyword evidence="16" id="KW-1185">Reference proteome</keyword>
<evidence type="ECO:0000256" key="2">
    <source>
        <dbReference type="ARBA" id="ARBA00006434"/>
    </source>
</evidence>
<keyword evidence="11" id="KW-0325">Glycoprotein</keyword>
<dbReference type="Proteomes" id="UP001217089">
    <property type="component" value="Unassembled WGS sequence"/>
</dbReference>
<feature type="transmembrane region" description="Helical" evidence="14">
    <location>
        <begin position="207"/>
        <end position="225"/>
    </location>
</feature>
<evidence type="ECO:0000256" key="7">
    <source>
        <dbReference type="ARBA" id="ARBA00022989"/>
    </source>
</evidence>
<comment type="similarity">
    <text evidence="2 13">Belongs to the sodium:solute symporter (SSF) (TC 2.A.21) family.</text>
</comment>
<dbReference type="PANTHER" id="PTHR45897:SF4">
    <property type="entry name" value="HIGH-AFFINITY CHOLINE TRANSPORTER 1"/>
    <property type="match status" value="1"/>
</dbReference>
<feature type="transmembrane region" description="Helical" evidence="14">
    <location>
        <begin position="39"/>
        <end position="60"/>
    </location>
</feature>
<dbReference type="EMBL" id="JARBDR010000917">
    <property type="protein sequence ID" value="KAJ8303641.1"/>
    <property type="molecule type" value="Genomic_DNA"/>
</dbReference>
<keyword evidence="10 14" id="KW-0472">Membrane</keyword>
<evidence type="ECO:0000256" key="14">
    <source>
        <dbReference type="SAM" id="Phobius"/>
    </source>
</evidence>
<feature type="transmembrane region" description="Helical" evidence="14">
    <location>
        <begin position="291"/>
        <end position="312"/>
    </location>
</feature>
<evidence type="ECO:0000256" key="9">
    <source>
        <dbReference type="ARBA" id="ARBA00023065"/>
    </source>
</evidence>
<evidence type="ECO:0000256" key="12">
    <source>
        <dbReference type="ARBA" id="ARBA00023201"/>
    </source>
</evidence>
<feature type="transmembrane region" description="Helical" evidence="14">
    <location>
        <begin position="144"/>
        <end position="174"/>
    </location>
</feature>
<evidence type="ECO:0000256" key="13">
    <source>
        <dbReference type="RuleBase" id="RU362091"/>
    </source>
</evidence>
<keyword evidence="3" id="KW-0813">Transport</keyword>
<organism evidence="15 16">
    <name type="scientific">Tegillarca granosa</name>
    <name type="common">Malaysian cockle</name>
    <name type="synonym">Anadara granosa</name>
    <dbReference type="NCBI Taxonomy" id="220873"/>
    <lineage>
        <taxon>Eukaryota</taxon>
        <taxon>Metazoa</taxon>
        <taxon>Spiralia</taxon>
        <taxon>Lophotrochozoa</taxon>
        <taxon>Mollusca</taxon>
        <taxon>Bivalvia</taxon>
        <taxon>Autobranchia</taxon>
        <taxon>Pteriomorphia</taxon>
        <taxon>Arcoida</taxon>
        <taxon>Arcoidea</taxon>
        <taxon>Arcidae</taxon>
        <taxon>Tegillarca</taxon>
    </lineage>
</organism>